<evidence type="ECO:0000313" key="2">
    <source>
        <dbReference type="EMBL" id="KRM72751.1"/>
    </source>
</evidence>
<dbReference type="SUPFAM" id="SSF52949">
    <property type="entry name" value="Macro domain-like"/>
    <property type="match status" value="1"/>
</dbReference>
<protein>
    <submittedName>
        <fullName evidence="2">Appr-1-p processing domain protein</fullName>
    </submittedName>
</protein>
<proteinExistence type="predicted"/>
<evidence type="ECO:0000313" key="3">
    <source>
        <dbReference type="Proteomes" id="UP000051672"/>
    </source>
</evidence>
<dbReference type="EMBL" id="AYZQ01000001">
    <property type="protein sequence ID" value="KRM72751.1"/>
    <property type="molecule type" value="Genomic_DNA"/>
</dbReference>
<feature type="domain" description="Macro" evidence="1">
    <location>
        <begin position="1"/>
        <end position="171"/>
    </location>
</feature>
<dbReference type="PROSITE" id="PS51154">
    <property type="entry name" value="MACRO"/>
    <property type="match status" value="1"/>
</dbReference>
<organism evidence="2 3">
    <name type="scientific">Lacticaseibacillus brantae DSM 23927</name>
    <dbReference type="NCBI Taxonomy" id="1423727"/>
    <lineage>
        <taxon>Bacteria</taxon>
        <taxon>Bacillati</taxon>
        <taxon>Bacillota</taxon>
        <taxon>Bacilli</taxon>
        <taxon>Lactobacillales</taxon>
        <taxon>Lactobacillaceae</taxon>
        <taxon>Lacticaseibacillus</taxon>
    </lineage>
</organism>
<dbReference type="AlphaFoldDB" id="A0A0R2B0H2"/>
<comment type="caution">
    <text evidence="2">The sequence shown here is derived from an EMBL/GenBank/DDBJ whole genome shotgun (WGS) entry which is preliminary data.</text>
</comment>
<dbReference type="PANTHER" id="PTHR11106">
    <property type="entry name" value="GANGLIOSIDE INDUCED DIFFERENTIATION ASSOCIATED PROTEIN 2-RELATED"/>
    <property type="match status" value="1"/>
</dbReference>
<dbReference type="PANTHER" id="PTHR11106:SF27">
    <property type="entry name" value="MACRO DOMAIN-CONTAINING PROTEIN"/>
    <property type="match status" value="1"/>
</dbReference>
<dbReference type="Pfam" id="PF01661">
    <property type="entry name" value="Macro"/>
    <property type="match status" value="1"/>
</dbReference>
<keyword evidence="3" id="KW-1185">Reference proteome</keyword>
<name>A0A0R2B0H2_9LACO</name>
<sequence length="171" mass="17983">MKGEGEIAMAIKIVLGDITQLPQRMDAIVNAANRRLVPGGGVDGAINAAAGPELAQAMLAINGTPTGTAVMTPAFGLNASYVIHAVGPIYHTGRANEAGLLRRAYYSAFNLMTRHALRTVAVPLLSTGVYGYPIPEAVAIAINVAHDFPELTITFVALEPEVFAQLERMTA</sequence>
<dbReference type="SMART" id="SM00506">
    <property type="entry name" value="A1pp"/>
    <property type="match status" value="1"/>
</dbReference>
<dbReference type="PATRIC" id="fig|1423727.3.peg.463"/>
<dbReference type="Gene3D" id="3.40.220.10">
    <property type="entry name" value="Leucine Aminopeptidase, subunit E, domain 1"/>
    <property type="match status" value="1"/>
</dbReference>
<dbReference type="InterPro" id="IPR002589">
    <property type="entry name" value="Macro_dom"/>
</dbReference>
<reference evidence="2 3" key="1">
    <citation type="journal article" date="2015" name="Genome Announc.">
        <title>Expanding the biotechnology potential of lactobacilli through comparative genomics of 213 strains and associated genera.</title>
        <authorList>
            <person name="Sun Z."/>
            <person name="Harris H.M."/>
            <person name="McCann A."/>
            <person name="Guo C."/>
            <person name="Argimon S."/>
            <person name="Zhang W."/>
            <person name="Yang X."/>
            <person name="Jeffery I.B."/>
            <person name="Cooney J.C."/>
            <person name="Kagawa T.F."/>
            <person name="Liu W."/>
            <person name="Song Y."/>
            <person name="Salvetti E."/>
            <person name="Wrobel A."/>
            <person name="Rasinkangas P."/>
            <person name="Parkhill J."/>
            <person name="Rea M.C."/>
            <person name="O'Sullivan O."/>
            <person name="Ritari J."/>
            <person name="Douillard F.P."/>
            <person name="Paul Ross R."/>
            <person name="Yang R."/>
            <person name="Briner A.E."/>
            <person name="Felis G.E."/>
            <person name="de Vos W.M."/>
            <person name="Barrangou R."/>
            <person name="Klaenhammer T.R."/>
            <person name="Caufield P.W."/>
            <person name="Cui Y."/>
            <person name="Zhang H."/>
            <person name="O'Toole P.W."/>
        </authorList>
    </citation>
    <scope>NUCLEOTIDE SEQUENCE [LARGE SCALE GENOMIC DNA]</scope>
    <source>
        <strain evidence="2 3">DSM 23927</strain>
    </source>
</reference>
<evidence type="ECO:0000259" key="1">
    <source>
        <dbReference type="PROSITE" id="PS51154"/>
    </source>
</evidence>
<gene>
    <name evidence="2" type="ORF">FC34_GL000461</name>
</gene>
<accession>A0A0R2B0H2</accession>
<dbReference type="Proteomes" id="UP000051672">
    <property type="component" value="Unassembled WGS sequence"/>
</dbReference>
<dbReference type="STRING" id="1423727.FC34_GL000461"/>
<dbReference type="InterPro" id="IPR043472">
    <property type="entry name" value="Macro_dom-like"/>
</dbReference>